<evidence type="ECO:0000256" key="1">
    <source>
        <dbReference type="ARBA" id="ARBA00001971"/>
    </source>
</evidence>
<accession>A0A9W9KI48</accession>
<keyword evidence="9" id="KW-0175">Coiled coil</keyword>
<evidence type="ECO:0000256" key="5">
    <source>
        <dbReference type="ARBA" id="ARBA00023002"/>
    </source>
</evidence>
<dbReference type="PRINTS" id="PR00385">
    <property type="entry name" value="P450"/>
</dbReference>
<evidence type="ECO:0000256" key="8">
    <source>
        <dbReference type="PIRSR" id="PIRSR602401-1"/>
    </source>
</evidence>
<comment type="similarity">
    <text evidence="2">Belongs to the cytochrome P450 family.</text>
</comment>
<dbReference type="GO" id="GO:0005506">
    <property type="term" value="F:iron ion binding"/>
    <property type="evidence" value="ECO:0007669"/>
    <property type="project" value="InterPro"/>
</dbReference>
<evidence type="ECO:0000256" key="2">
    <source>
        <dbReference type="ARBA" id="ARBA00010617"/>
    </source>
</evidence>
<name>A0A9W9KI48_9EURO</name>
<dbReference type="Pfam" id="PF00067">
    <property type="entry name" value="p450"/>
    <property type="match status" value="1"/>
</dbReference>
<feature type="binding site" description="axial binding residue" evidence="8">
    <location>
        <position position="449"/>
    </location>
    <ligand>
        <name>heme</name>
        <dbReference type="ChEBI" id="CHEBI:30413"/>
    </ligand>
    <ligandPart>
        <name>Fe</name>
        <dbReference type="ChEBI" id="CHEBI:18248"/>
    </ligandPart>
</feature>
<comment type="caution">
    <text evidence="10">The sequence shown here is derived from an EMBL/GenBank/DDBJ whole genome shotgun (WGS) entry which is preliminary data.</text>
</comment>
<reference evidence="10" key="2">
    <citation type="journal article" date="2023" name="IMA Fungus">
        <title>Comparative genomic study of the Penicillium genus elucidates a diverse pangenome and 15 lateral gene transfer events.</title>
        <authorList>
            <person name="Petersen C."/>
            <person name="Sorensen T."/>
            <person name="Nielsen M.R."/>
            <person name="Sondergaard T.E."/>
            <person name="Sorensen J.L."/>
            <person name="Fitzpatrick D.A."/>
            <person name="Frisvad J.C."/>
            <person name="Nielsen K.L."/>
        </authorList>
    </citation>
    <scope>NUCLEOTIDE SEQUENCE</scope>
    <source>
        <strain evidence="10">IBT 30069</strain>
    </source>
</reference>
<keyword evidence="11" id="KW-1185">Reference proteome</keyword>
<evidence type="ECO:0000313" key="10">
    <source>
        <dbReference type="EMBL" id="KAJ5107325.1"/>
    </source>
</evidence>
<dbReference type="AlphaFoldDB" id="A0A9W9KI48"/>
<reference evidence="10" key="1">
    <citation type="submission" date="2022-11" db="EMBL/GenBank/DDBJ databases">
        <authorList>
            <person name="Petersen C."/>
        </authorList>
    </citation>
    <scope>NUCLEOTIDE SEQUENCE</scope>
    <source>
        <strain evidence="10">IBT 30069</strain>
    </source>
</reference>
<dbReference type="SUPFAM" id="SSF48264">
    <property type="entry name" value="Cytochrome P450"/>
    <property type="match status" value="1"/>
</dbReference>
<sequence>MELIFILPILAAILLFLLCVRIVIYRLYAHPLSGFPGPRLAAATFFYEFYYDVIKKGMYIWEIERMHEQYGPIVRINPRELHIKDPYYYDDIHAGSSRKRNRDPKYAVAFGAPYSLVGTINHDHHRLRRSFIQNYFSKRSVTSLTPYIFEKIDQLLRRFEYAHENSAVLHLQLDFASLTADVITQYCYGWSYGYLDDPKNATRNDLVDAVNGLMTGFHINRFFPFLITIFRTAPPGVVRFLQPHMGDLLDLMARLREQAKETLANMKSEERTEKKEETIFDALVGPTVPAEEKTVDRLVDESALLIGAGTETTARSIAVSMFHVMNNKDIGRKLLAELKTVLEKPTSKANLTELEQLPYLTGVVNEGLRLSYGMTARLARISPIEPMFYKDWVIPAGTPISQSVYFVHMDPTLFPEPKKFDPERWIRAEEEGQHLTRFIVSFTKGSKQCLGMNLAYAEIYMTLAHVLRRFDFEPHETTVENISVHREMGVGYPKDMNFGVKAKVVSVLEE</sequence>
<evidence type="ECO:0000256" key="7">
    <source>
        <dbReference type="ARBA" id="ARBA00023033"/>
    </source>
</evidence>
<dbReference type="PRINTS" id="PR00463">
    <property type="entry name" value="EP450I"/>
</dbReference>
<feature type="coiled-coil region" evidence="9">
    <location>
        <begin position="249"/>
        <end position="276"/>
    </location>
</feature>
<evidence type="ECO:0000256" key="4">
    <source>
        <dbReference type="ARBA" id="ARBA00022723"/>
    </source>
</evidence>
<dbReference type="EMBL" id="JAPQKH010000003">
    <property type="protein sequence ID" value="KAJ5107325.1"/>
    <property type="molecule type" value="Genomic_DNA"/>
</dbReference>
<dbReference type="GO" id="GO:0020037">
    <property type="term" value="F:heme binding"/>
    <property type="evidence" value="ECO:0007669"/>
    <property type="project" value="InterPro"/>
</dbReference>
<dbReference type="OrthoDB" id="3945418at2759"/>
<dbReference type="Gene3D" id="1.10.630.10">
    <property type="entry name" value="Cytochrome P450"/>
    <property type="match status" value="1"/>
</dbReference>
<keyword evidence="6 8" id="KW-0408">Iron</keyword>
<evidence type="ECO:0000313" key="11">
    <source>
        <dbReference type="Proteomes" id="UP001149165"/>
    </source>
</evidence>
<dbReference type="InterPro" id="IPR050121">
    <property type="entry name" value="Cytochrome_P450_monoxygenase"/>
</dbReference>
<evidence type="ECO:0000256" key="9">
    <source>
        <dbReference type="SAM" id="Coils"/>
    </source>
</evidence>
<dbReference type="InterPro" id="IPR036396">
    <property type="entry name" value="Cyt_P450_sf"/>
</dbReference>
<evidence type="ECO:0000256" key="3">
    <source>
        <dbReference type="ARBA" id="ARBA00022617"/>
    </source>
</evidence>
<keyword evidence="3 8" id="KW-0349">Heme</keyword>
<dbReference type="InterPro" id="IPR001128">
    <property type="entry name" value="Cyt_P450"/>
</dbReference>
<gene>
    <name evidence="10" type="ORF">N7456_004000</name>
</gene>
<dbReference type="InterPro" id="IPR002401">
    <property type="entry name" value="Cyt_P450_E_grp-I"/>
</dbReference>
<dbReference type="Proteomes" id="UP001149165">
    <property type="component" value="Unassembled WGS sequence"/>
</dbReference>
<dbReference type="GO" id="GO:0016705">
    <property type="term" value="F:oxidoreductase activity, acting on paired donors, with incorporation or reduction of molecular oxygen"/>
    <property type="evidence" value="ECO:0007669"/>
    <property type="project" value="InterPro"/>
</dbReference>
<proteinExistence type="inferred from homology"/>
<keyword evidence="7" id="KW-0503">Monooxygenase</keyword>
<dbReference type="PANTHER" id="PTHR24305:SF157">
    <property type="entry name" value="N-ACETYLTRYPTOPHAN 6-HYDROXYLASE IVOC-RELATED"/>
    <property type="match status" value="1"/>
</dbReference>
<comment type="cofactor">
    <cofactor evidence="1 8">
        <name>heme</name>
        <dbReference type="ChEBI" id="CHEBI:30413"/>
    </cofactor>
</comment>
<keyword evidence="5" id="KW-0560">Oxidoreductase</keyword>
<dbReference type="GO" id="GO:0043386">
    <property type="term" value="P:mycotoxin biosynthetic process"/>
    <property type="evidence" value="ECO:0007669"/>
    <property type="project" value="UniProtKB-ARBA"/>
</dbReference>
<dbReference type="GO" id="GO:0004497">
    <property type="term" value="F:monooxygenase activity"/>
    <property type="evidence" value="ECO:0007669"/>
    <property type="project" value="UniProtKB-KW"/>
</dbReference>
<dbReference type="PANTHER" id="PTHR24305">
    <property type="entry name" value="CYTOCHROME P450"/>
    <property type="match status" value="1"/>
</dbReference>
<evidence type="ECO:0000256" key="6">
    <source>
        <dbReference type="ARBA" id="ARBA00023004"/>
    </source>
</evidence>
<protein>
    <submittedName>
        <fullName evidence="10">Benzoate 4-monooxygenase cytochrome P450</fullName>
    </submittedName>
</protein>
<keyword evidence="4 8" id="KW-0479">Metal-binding</keyword>
<dbReference type="CDD" id="cd11062">
    <property type="entry name" value="CYP58-like"/>
    <property type="match status" value="1"/>
</dbReference>
<organism evidence="10 11">
    <name type="scientific">Penicillium angulare</name>
    <dbReference type="NCBI Taxonomy" id="116970"/>
    <lineage>
        <taxon>Eukaryota</taxon>
        <taxon>Fungi</taxon>
        <taxon>Dikarya</taxon>
        <taxon>Ascomycota</taxon>
        <taxon>Pezizomycotina</taxon>
        <taxon>Eurotiomycetes</taxon>
        <taxon>Eurotiomycetidae</taxon>
        <taxon>Eurotiales</taxon>
        <taxon>Aspergillaceae</taxon>
        <taxon>Penicillium</taxon>
    </lineage>
</organism>